<dbReference type="SUPFAM" id="SSF53850">
    <property type="entry name" value="Periplasmic binding protein-like II"/>
    <property type="match status" value="1"/>
</dbReference>
<evidence type="ECO:0000256" key="2">
    <source>
        <dbReference type="ARBA" id="ARBA00023015"/>
    </source>
</evidence>
<evidence type="ECO:0000256" key="4">
    <source>
        <dbReference type="ARBA" id="ARBA00023163"/>
    </source>
</evidence>
<dbReference type="EMBL" id="FPAW01000019">
    <property type="protein sequence ID" value="SFU02145.1"/>
    <property type="molecule type" value="Genomic_DNA"/>
</dbReference>
<dbReference type="Gene3D" id="1.10.10.10">
    <property type="entry name" value="Winged helix-like DNA-binding domain superfamily/Winged helix DNA-binding domain"/>
    <property type="match status" value="1"/>
</dbReference>
<dbReference type="InterPro" id="IPR058163">
    <property type="entry name" value="LysR-type_TF_proteobact-type"/>
</dbReference>
<dbReference type="PROSITE" id="PS50931">
    <property type="entry name" value="HTH_LYSR"/>
    <property type="match status" value="1"/>
</dbReference>
<dbReference type="SUPFAM" id="SSF46785">
    <property type="entry name" value="Winged helix' DNA-binding domain"/>
    <property type="match status" value="1"/>
</dbReference>
<keyword evidence="4" id="KW-0804">Transcription</keyword>
<dbReference type="Pfam" id="PF00126">
    <property type="entry name" value="HTH_1"/>
    <property type="match status" value="1"/>
</dbReference>
<dbReference type="FunFam" id="1.10.10.10:FF:000038">
    <property type="entry name" value="Glycine cleavage system transcriptional activator"/>
    <property type="match status" value="1"/>
</dbReference>
<dbReference type="GO" id="GO:0003700">
    <property type="term" value="F:DNA-binding transcription factor activity"/>
    <property type="evidence" value="ECO:0007669"/>
    <property type="project" value="InterPro"/>
</dbReference>
<dbReference type="PRINTS" id="PR00039">
    <property type="entry name" value="HTHLYSR"/>
</dbReference>
<evidence type="ECO:0000256" key="3">
    <source>
        <dbReference type="ARBA" id="ARBA00023125"/>
    </source>
</evidence>
<organism evidence="6 7">
    <name type="scientific">Sedimentitalea nanhaiensis</name>
    <dbReference type="NCBI Taxonomy" id="999627"/>
    <lineage>
        <taxon>Bacteria</taxon>
        <taxon>Pseudomonadati</taxon>
        <taxon>Pseudomonadota</taxon>
        <taxon>Alphaproteobacteria</taxon>
        <taxon>Rhodobacterales</taxon>
        <taxon>Paracoccaceae</taxon>
        <taxon>Sedimentitalea</taxon>
    </lineage>
</organism>
<dbReference type="InterPro" id="IPR036390">
    <property type="entry name" value="WH_DNA-bd_sf"/>
</dbReference>
<feature type="domain" description="HTH lysR-type" evidence="5">
    <location>
        <begin position="19"/>
        <end position="71"/>
    </location>
</feature>
<evidence type="ECO:0000259" key="5">
    <source>
        <dbReference type="PROSITE" id="PS50931"/>
    </source>
</evidence>
<dbReference type="Proteomes" id="UP000182466">
    <property type="component" value="Unassembled WGS sequence"/>
</dbReference>
<reference evidence="6 7" key="1">
    <citation type="submission" date="2016-10" db="EMBL/GenBank/DDBJ databases">
        <authorList>
            <person name="de Groot N.N."/>
        </authorList>
    </citation>
    <scope>NUCLEOTIDE SEQUENCE [LARGE SCALE GENOMIC DNA]</scope>
    <source>
        <strain evidence="6 7">CGMCC 1.10959</strain>
    </source>
</reference>
<keyword evidence="2" id="KW-0805">Transcription regulation</keyword>
<dbReference type="GO" id="GO:0006351">
    <property type="term" value="P:DNA-templated transcription"/>
    <property type="evidence" value="ECO:0007669"/>
    <property type="project" value="TreeGrafter"/>
</dbReference>
<dbReference type="STRING" id="999627.SAMN05216236_11926"/>
<dbReference type="InterPro" id="IPR036388">
    <property type="entry name" value="WH-like_DNA-bd_sf"/>
</dbReference>
<dbReference type="InterPro" id="IPR005119">
    <property type="entry name" value="LysR_subst-bd"/>
</dbReference>
<evidence type="ECO:0000256" key="1">
    <source>
        <dbReference type="ARBA" id="ARBA00009437"/>
    </source>
</evidence>
<dbReference type="GO" id="GO:0043565">
    <property type="term" value="F:sequence-specific DNA binding"/>
    <property type="evidence" value="ECO:0007669"/>
    <property type="project" value="TreeGrafter"/>
</dbReference>
<keyword evidence="3 6" id="KW-0238">DNA-binding</keyword>
<dbReference type="AlphaFoldDB" id="A0A1I7CRU2"/>
<dbReference type="PANTHER" id="PTHR30537">
    <property type="entry name" value="HTH-TYPE TRANSCRIPTIONAL REGULATOR"/>
    <property type="match status" value="1"/>
</dbReference>
<comment type="similarity">
    <text evidence="1">Belongs to the LysR transcriptional regulatory family.</text>
</comment>
<keyword evidence="7" id="KW-1185">Reference proteome</keyword>
<gene>
    <name evidence="6" type="ORF">SAMN05216236_11926</name>
</gene>
<dbReference type="OrthoDB" id="5526340at2"/>
<evidence type="ECO:0000313" key="7">
    <source>
        <dbReference type="Proteomes" id="UP000182466"/>
    </source>
</evidence>
<protein>
    <submittedName>
        <fullName evidence="6">DNA-binding transcriptional regulator, LysR family</fullName>
    </submittedName>
</protein>
<sequence>MPNPNPALQRRFLPSHAVLRSFECAARHESFTLAAEELHLTQSAVSRQIKELEDIIGTALFRRVGRRVALTPAGKNFVSELSIDLENIRQTVMRAISAGATGAAIRVATLPAFASRWLIPRLSGFMAQHADIEISFATRLEPFDMNREHFDLAIHFGKQDWPGTDMDLLCSETMIAVASPAFIAHHGIGTVADLVQVPLLHLETRPGVWQAYFAQAGVGTRTAGRGKYFDQFTLVIAGAVASLGAALLPTYLIERELADGSLVALDQATVTTGNNYYLVTPANTENAHVARFCAWMQHCVGRE</sequence>
<dbReference type="Pfam" id="PF03466">
    <property type="entry name" value="LysR_substrate"/>
    <property type="match status" value="1"/>
</dbReference>
<proteinExistence type="inferred from homology"/>
<accession>A0A1I7CRU2</accession>
<dbReference type="InterPro" id="IPR000847">
    <property type="entry name" value="LysR_HTH_N"/>
</dbReference>
<evidence type="ECO:0000313" key="6">
    <source>
        <dbReference type="EMBL" id="SFU02145.1"/>
    </source>
</evidence>
<name>A0A1I7CRU2_9RHOB</name>
<dbReference type="PANTHER" id="PTHR30537:SF26">
    <property type="entry name" value="GLYCINE CLEAVAGE SYSTEM TRANSCRIPTIONAL ACTIVATOR"/>
    <property type="match status" value="1"/>
</dbReference>
<dbReference type="Gene3D" id="3.40.190.10">
    <property type="entry name" value="Periplasmic binding protein-like II"/>
    <property type="match status" value="2"/>
</dbReference>
<dbReference type="eggNOG" id="COG0583">
    <property type="taxonomic scope" value="Bacteria"/>
</dbReference>